<keyword evidence="2" id="KW-1185">Reference proteome</keyword>
<feature type="non-terminal residue" evidence="1">
    <location>
        <position position="1"/>
    </location>
</feature>
<accession>A0ACA9PG76</accession>
<sequence>QYVPGIYAVGVTGRIPEWVEDEMARRDIPYIPRDGSSLTHQN</sequence>
<organism evidence="1 2">
    <name type="scientific">Acaulospora colombiana</name>
    <dbReference type="NCBI Taxonomy" id="27376"/>
    <lineage>
        <taxon>Eukaryota</taxon>
        <taxon>Fungi</taxon>
        <taxon>Fungi incertae sedis</taxon>
        <taxon>Mucoromycota</taxon>
        <taxon>Glomeromycotina</taxon>
        <taxon>Glomeromycetes</taxon>
        <taxon>Diversisporales</taxon>
        <taxon>Acaulosporaceae</taxon>
        <taxon>Acaulospora</taxon>
    </lineage>
</organism>
<dbReference type="Proteomes" id="UP000789525">
    <property type="component" value="Unassembled WGS sequence"/>
</dbReference>
<evidence type="ECO:0000313" key="2">
    <source>
        <dbReference type="Proteomes" id="UP000789525"/>
    </source>
</evidence>
<proteinExistence type="predicted"/>
<name>A0ACA9PG76_9GLOM</name>
<evidence type="ECO:0000313" key="1">
    <source>
        <dbReference type="EMBL" id="CAG8708337.1"/>
    </source>
</evidence>
<protein>
    <submittedName>
        <fullName evidence="1">13052_t:CDS:1</fullName>
    </submittedName>
</protein>
<dbReference type="EMBL" id="CAJVPT010034566">
    <property type="protein sequence ID" value="CAG8708337.1"/>
    <property type="molecule type" value="Genomic_DNA"/>
</dbReference>
<reference evidence="1" key="1">
    <citation type="submission" date="2021-06" db="EMBL/GenBank/DDBJ databases">
        <authorList>
            <person name="Kallberg Y."/>
            <person name="Tangrot J."/>
            <person name="Rosling A."/>
        </authorList>
    </citation>
    <scope>NUCLEOTIDE SEQUENCE</scope>
    <source>
        <strain evidence="1">CL356</strain>
    </source>
</reference>
<gene>
    <name evidence="1" type="ORF">ACOLOM_LOCUS10546</name>
</gene>
<comment type="caution">
    <text evidence="1">The sequence shown here is derived from an EMBL/GenBank/DDBJ whole genome shotgun (WGS) entry which is preliminary data.</text>
</comment>